<comment type="caution">
    <text evidence="1">The sequence shown here is derived from an EMBL/GenBank/DDBJ whole genome shotgun (WGS) entry which is preliminary data.</text>
</comment>
<name>A0A0F9CT88_9ZZZZ</name>
<feature type="non-terminal residue" evidence="1">
    <location>
        <position position="1"/>
    </location>
</feature>
<reference evidence="1" key="1">
    <citation type="journal article" date="2015" name="Nature">
        <title>Complex archaea that bridge the gap between prokaryotes and eukaryotes.</title>
        <authorList>
            <person name="Spang A."/>
            <person name="Saw J.H."/>
            <person name="Jorgensen S.L."/>
            <person name="Zaremba-Niedzwiedzka K."/>
            <person name="Martijn J."/>
            <person name="Lind A.E."/>
            <person name="van Eijk R."/>
            <person name="Schleper C."/>
            <person name="Guy L."/>
            <person name="Ettema T.J."/>
        </authorList>
    </citation>
    <scope>NUCLEOTIDE SEQUENCE</scope>
</reference>
<organism evidence="1">
    <name type="scientific">marine sediment metagenome</name>
    <dbReference type="NCBI Taxonomy" id="412755"/>
    <lineage>
        <taxon>unclassified sequences</taxon>
        <taxon>metagenomes</taxon>
        <taxon>ecological metagenomes</taxon>
    </lineage>
</organism>
<accession>A0A0F9CT88</accession>
<feature type="non-terminal residue" evidence="1">
    <location>
        <position position="456"/>
    </location>
</feature>
<sequence>IARWEAASVLGRSEAFFTSTVSDIGGYETLGLSPQTGAGDDDSISIGSGDGETLIEAYAVAPNIPALTSWEAGNWTFELFGYVDSVVGVSELGVKVYHRTDPGGSETLILETWSGEINDTSSALQTFRYTETSDTATAITDRLVVKIYARTTSVPDRTIHFQHGGNLTASHIETPLLFVDPTLMYGSTITNHAIPRGDGGARTLQDSGVVIDDSDNVTGIAALTAAGALSITGGTASLGVDNAVVGAMHVYGGPVGGPPAIGGALHLYLDDDYDTGIDFYRIAPDANAALLIGPDTNVDFIVIDGTKVDVDGEIEGNILDINGQSDLVHPVFLVKTDDDVNGPAMHWQHNTASPANDDLAGQLQFWATDDAPALVNICDMRATATDVATGDMDAAIEFHIMTGGVAKAKRLTVDGTGIVVVGEIEGATLDINGAADILTSLEIGGTTAQDLLHFSG</sequence>
<evidence type="ECO:0000313" key="1">
    <source>
        <dbReference type="EMBL" id="KKK99781.1"/>
    </source>
</evidence>
<gene>
    <name evidence="1" type="ORF">LCGC14_2629300</name>
</gene>
<proteinExistence type="predicted"/>
<dbReference type="AlphaFoldDB" id="A0A0F9CT88"/>
<protein>
    <submittedName>
        <fullName evidence="1">Uncharacterized protein</fullName>
    </submittedName>
</protein>
<dbReference type="EMBL" id="LAZR01045056">
    <property type="protein sequence ID" value="KKK99781.1"/>
    <property type="molecule type" value="Genomic_DNA"/>
</dbReference>